<dbReference type="GO" id="GO:0016410">
    <property type="term" value="F:N-acyltransferase activity"/>
    <property type="evidence" value="ECO:0007669"/>
    <property type="project" value="TreeGrafter"/>
</dbReference>
<dbReference type="GO" id="GO:0004623">
    <property type="term" value="F:phospholipase A2 activity"/>
    <property type="evidence" value="ECO:0007669"/>
    <property type="project" value="TreeGrafter"/>
</dbReference>
<proteinExistence type="inferred from homology"/>
<keyword evidence="8" id="KW-1185">Reference proteome</keyword>
<evidence type="ECO:0000256" key="3">
    <source>
        <dbReference type="ARBA" id="ARBA00022801"/>
    </source>
</evidence>
<accession>A0AAV5SIJ5</accession>
<dbReference type="InterPro" id="IPR007053">
    <property type="entry name" value="LRAT_dom"/>
</dbReference>
<dbReference type="GO" id="GO:0008970">
    <property type="term" value="F:phospholipase A1 activity"/>
    <property type="evidence" value="ECO:0007669"/>
    <property type="project" value="TreeGrafter"/>
</dbReference>
<feature type="domain" description="LRAT" evidence="5">
    <location>
        <begin position="53"/>
        <end position="171"/>
    </location>
</feature>
<evidence type="ECO:0000256" key="1">
    <source>
        <dbReference type="ARBA" id="ARBA00007824"/>
    </source>
</evidence>
<dbReference type="Gene3D" id="3.90.1720.10">
    <property type="entry name" value="endopeptidase domain like (from Nostoc punctiforme)"/>
    <property type="match status" value="1"/>
</dbReference>
<dbReference type="EMBL" id="BTSX01000020">
    <property type="protein sequence ID" value="GMT08150.1"/>
    <property type="molecule type" value="Genomic_DNA"/>
</dbReference>
<keyword evidence="2" id="KW-0808">Transferase</keyword>
<evidence type="ECO:0000313" key="7">
    <source>
        <dbReference type="EMBL" id="GMT08150.1"/>
    </source>
</evidence>
<evidence type="ECO:0000313" key="8">
    <source>
        <dbReference type="Proteomes" id="UP001432027"/>
    </source>
</evidence>
<dbReference type="GO" id="GO:0005737">
    <property type="term" value="C:cytoplasm"/>
    <property type="evidence" value="ECO:0007669"/>
    <property type="project" value="TreeGrafter"/>
</dbReference>
<protein>
    <recommendedName>
        <fullName evidence="5">LRAT domain-containing protein</fullName>
    </recommendedName>
</protein>
<comment type="caution">
    <text evidence="6">The sequence shown here is derived from an EMBL/GenBank/DDBJ whole genome shotgun (WGS) entry which is preliminary data.</text>
</comment>
<dbReference type="InterPro" id="IPR051496">
    <property type="entry name" value="H-rev107_PLA/AT"/>
</dbReference>
<gene>
    <name evidence="7" type="ORF">PENTCL1PPCAC_30324</name>
    <name evidence="6" type="ORF">PENTCL1PPCAC_3414</name>
</gene>
<dbReference type="AlphaFoldDB" id="A0AAV5SIJ5"/>
<dbReference type="PROSITE" id="PS51934">
    <property type="entry name" value="LRAT"/>
    <property type="match status" value="1"/>
</dbReference>
<dbReference type="Proteomes" id="UP001432027">
    <property type="component" value="Unassembled WGS sequence"/>
</dbReference>
<evidence type="ECO:0000256" key="4">
    <source>
        <dbReference type="ARBA" id="ARBA00023098"/>
    </source>
</evidence>
<reference evidence="6" key="1">
    <citation type="submission" date="2023-10" db="EMBL/GenBank/DDBJ databases">
        <title>Genome assembly of Pristionchus species.</title>
        <authorList>
            <person name="Yoshida K."/>
            <person name="Sommer R.J."/>
        </authorList>
    </citation>
    <scope>NUCLEOTIDE SEQUENCE</scope>
    <source>
        <strain evidence="6">RS0144</strain>
    </source>
</reference>
<evidence type="ECO:0000256" key="2">
    <source>
        <dbReference type="ARBA" id="ARBA00022679"/>
    </source>
</evidence>
<dbReference type="Pfam" id="PF04970">
    <property type="entry name" value="LRAT"/>
    <property type="match status" value="1"/>
</dbReference>
<evidence type="ECO:0000313" key="6">
    <source>
        <dbReference type="EMBL" id="GMS81239.1"/>
    </source>
</evidence>
<keyword evidence="4" id="KW-0443">Lipid metabolism</keyword>
<feature type="non-terminal residue" evidence="6">
    <location>
        <position position="1"/>
    </location>
</feature>
<name>A0AAV5SIJ5_9BILA</name>
<comment type="similarity">
    <text evidence="1">Belongs to the H-rev107 family.</text>
</comment>
<dbReference type="GO" id="GO:0070292">
    <property type="term" value="P:N-acylphosphatidylethanolamine metabolic process"/>
    <property type="evidence" value="ECO:0007669"/>
    <property type="project" value="TreeGrafter"/>
</dbReference>
<dbReference type="PANTHER" id="PTHR13943:SF77">
    <property type="entry name" value="LRAT DOMAIN-CONTAINING PROTEIN"/>
    <property type="match status" value="1"/>
</dbReference>
<evidence type="ECO:0000259" key="5">
    <source>
        <dbReference type="PROSITE" id="PS51934"/>
    </source>
</evidence>
<sequence length="196" mass="21960">SLSLPSPFRLAFHYLRNDCEMVPTDIVSSYMEWQELAKILKPGDLIEFSRYGSLHSCRGVYQHWAVYVGILKGVHHVIHYSNEDLSSESKGWKFMEISGNVEVQFETLEKVASQCQGRKNNGWDDVYEPLPVTNILECAKKMVGDKGYSLPTNNCEHFAHLCRYGKKRSGQVTKTAAVGIGGVLLGVAATVLYSKL</sequence>
<keyword evidence="3" id="KW-0378">Hydrolase</keyword>
<dbReference type="PANTHER" id="PTHR13943">
    <property type="entry name" value="HRAS-LIKE SUPPRESSOR - RELATED"/>
    <property type="match status" value="1"/>
</dbReference>
<dbReference type="EMBL" id="BTSX01000001">
    <property type="protein sequence ID" value="GMS81239.1"/>
    <property type="molecule type" value="Genomic_DNA"/>
</dbReference>
<organism evidence="6 8">
    <name type="scientific">Pristionchus entomophagus</name>
    <dbReference type="NCBI Taxonomy" id="358040"/>
    <lineage>
        <taxon>Eukaryota</taxon>
        <taxon>Metazoa</taxon>
        <taxon>Ecdysozoa</taxon>
        <taxon>Nematoda</taxon>
        <taxon>Chromadorea</taxon>
        <taxon>Rhabditida</taxon>
        <taxon>Rhabditina</taxon>
        <taxon>Diplogasteromorpha</taxon>
        <taxon>Diplogasteroidea</taxon>
        <taxon>Neodiplogasteridae</taxon>
        <taxon>Pristionchus</taxon>
    </lineage>
</organism>